<comment type="caution">
    <text evidence="7">The sequence shown here is derived from an EMBL/GenBank/DDBJ whole genome shotgun (WGS) entry which is preliminary data.</text>
</comment>
<evidence type="ECO:0000256" key="4">
    <source>
        <dbReference type="ARBA" id="ARBA00022967"/>
    </source>
</evidence>
<dbReference type="Gene3D" id="3.40.50.300">
    <property type="entry name" value="P-loop containing nucleotide triphosphate hydrolases"/>
    <property type="match status" value="1"/>
</dbReference>
<keyword evidence="4" id="KW-1278">Translocase</keyword>
<keyword evidence="3" id="KW-0067">ATP-binding</keyword>
<dbReference type="InterPro" id="IPR027417">
    <property type="entry name" value="P-loop_NTPase"/>
</dbReference>
<dbReference type="RefSeq" id="WP_042553318.1">
    <property type="nucleotide sequence ID" value="NZ_JXQW01000022.1"/>
</dbReference>
<keyword evidence="2" id="KW-0547">Nucleotide-binding</keyword>
<sequence length="257" mass="27244">MTAPALTIAGLQVHCRGTRILHGIDLPAIEPGTLVALVGPNGAGKSTLLRSLAGLLPTTGSLRLGDFDLLRCSRRERAQQMGFMPQQLPDGIAMSVLETLLGALHAGQTGQTPGAIQRAHGVLEQLGIVHLAMRPLEQLSGGQRQLVSLAQAMIREPSLLLLDEPTSALDLHHQNRVMGTVRGLADQGRIVVVVLHDLALAARWADRLVVLANGRVQATGGPQETLTPSLLANVYKVDARVETCSRGHLQIAVDASL</sequence>
<evidence type="ECO:0000313" key="8">
    <source>
        <dbReference type="Proteomes" id="UP000032068"/>
    </source>
</evidence>
<feature type="domain" description="ABC transporter" evidence="6">
    <location>
        <begin position="6"/>
        <end position="238"/>
    </location>
</feature>
<comment type="function">
    <text evidence="5">Part of the ABC transporter complex HmuTUV involved in hemin import. Responsible for energy coupling to the transport system.</text>
</comment>
<protein>
    <submittedName>
        <fullName evidence="7">Iron ABC transporter</fullName>
    </submittedName>
</protein>
<dbReference type="CDD" id="cd03214">
    <property type="entry name" value="ABC_Iron-Siderophores_B12_Hemin"/>
    <property type="match status" value="1"/>
</dbReference>
<dbReference type="PANTHER" id="PTHR42794:SF1">
    <property type="entry name" value="HEMIN IMPORT ATP-BINDING PROTEIN HMUV"/>
    <property type="match status" value="1"/>
</dbReference>
<dbReference type="Proteomes" id="UP000032068">
    <property type="component" value="Unassembled WGS sequence"/>
</dbReference>
<evidence type="ECO:0000259" key="6">
    <source>
        <dbReference type="PROSITE" id="PS50893"/>
    </source>
</evidence>
<dbReference type="OrthoDB" id="5292475at2"/>
<evidence type="ECO:0000256" key="1">
    <source>
        <dbReference type="ARBA" id="ARBA00022448"/>
    </source>
</evidence>
<organism evidence="7 8">
    <name type="scientific">Pseudomonas fulva</name>
    <dbReference type="NCBI Taxonomy" id="47880"/>
    <lineage>
        <taxon>Bacteria</taxon>
        <taxon>Pseudomonadati</taxon>
        <taxon>Pseudomonadota</taxon>
        <taxon>Gammaproteobacteria</taxon>
        <taxon>Pseudomonadales</taxon>
        <taxon>Pseudomonadaceae</taxon>
        <taxon>Pseudomonas</taxon>
    </lineage>
</organism>
<gene>
    <name evidence="7" type="ORF">RU08_08285</name>
</gene>
<dbReference type="InterPro" id="IPR003439">
    <property type="entry name" value="ABC_transporter-like_ATP-bd"/>
</dbReference>
<evidence type="ECO:0000256" key="3">
    <source>
        <dbReference type="ARBA" id="ARBA00022840"/>
    </source>
</evidence>
<proteinExistence type="predicted"/>
<dbReference type="PROSITE" id="PS50893">
    <property type="entry name" value="ABC_TRANSPORTER_2"/>
    <property type="match status" value="1"/>
</dbReference>
<evidence type="ECO:0000256" key="5">
    <source>
        <dbReference type="ARBA" id="ARBA00037066"/>
    </source>
</evidence>
<accession>A0A0D0KT56</accession>
<dbReference type="SMART" id="SM00382">
    <property type="entry name" value="AAA"/>
    <property type="match status" value="1"/>
</dbReference>
<keyword evidence="1" id="KW-0813">Transport</keyword>
<dbReference type="SUPFAM" id="SSF52540">
    <property type="entry name" value="P-loop containing nucleoside triphosphate hydrolases"/>
    <property type="match status" value="1"/>
</dbReference>
<dbReference type="PROSITE" id="PS00211">
    <property type="entry name" value="ABC_TRANSPORTER_1"/>
    <property type="match status" value="1"/>
</dbReference>
<dbReference type="InterPro" id="IPR017871">
    <property type="entry name" value="ABC_transporter-like_CS"/>
</dbReference>
<dbReference type="InterPro" id="IPR003593">
    <property type="entry name" value="AAA+_ATPase"/>
</dbReference>
<evidence type="ECO:0000313" key="7">
    <source>
        <dbReference type="EMBL" id="KIQ01360.1"/>
    </source>
</evidence>
<dbReference type="GO" id="GO:0005524">
    <property type="term" value="F:ATP binding"/>
    <property type="evidence" value="ECO:0007669"/>
    <property type="project" value="UniProtKB-KW"/>
</dbReference>
<dbReference type="GO" id="GO:0016887">
    <property type="term" value="F:ATP hydrolysis activity"/>
    <property type="evidence" value="ECO:0007669"/>
    <property type="project" value="InterPro"/>
</dbReference>
<dbReference type="PANTHER" id="PTHR42794">
    <property type="entry name" value="HEMIN IMPORT ATP-BINDING PROTEIN HMUV"/>
    <property type="match status" value="1"/>
</dbReference>
<dbReference type="Pfam" id="PF00005">
    <property type="entry name" value="ABC_tran"/>
    <property type="match status" value="1"/>
</dbReference>
<name>A0A0D0KT56_9PSED</name>
<reference evidence="7 8" key="1">
    <citation type="submission" date="2014-12" db="EMBL/GenBank/DDBJ databases">
        <title>16Stimator: statistical estimation of ribosomal gene copy numbers from draft genome assemblies.</title>
        <authorList>
            <person name="Perisin M.A."/>
            <person name="Vetter M."/>
            <person name="Gilbert J.A."/>
            <person name="Bergelson J."/>
        </authorList>
    </citation>
    <scope>NUCLEOTIDE SEQUENCE [LARGE SCALE GENOMIC DNA]</scope>
    <source>
        <strain evidence="7 8">MEJ086</strain>
    </source>
</reference>
<dbReference type="EMBL" id="JXQW01000022">
    <property type="protein sequence ID" value="KIQ01360.1"/>
    <property type="molecule type" value="Genomic_DNA"/>
</dbReference>
<dbReference type="AlphaFoldDB" id="A0A0D0KT56"/>
<evidence type="ECO:0000256" key="2">
    <source>
        <dbReference type="ARBA" id="ARBA00022741"/>
    </source>
</evidence>